<protein>
    <recommendedName>
        <fullName evidence="8">Rhodopsin domain-containing protein</fullName>
    </recommendedName>
</protein>
<evidence type="ECO:0000256" key="6">
    <source>
        <dbReference type="SAM" id="MobiDB-lite"/>
    </source>
</evidence>
<dbReference type="RefSeq" id="XP_070890563.1">
    <property type="nucleotide sequence ID" value="XM_071032085.1"/>
</dbReference>
<feature type="transmembrane region" description="Helical" evidence="7">
    <location>
        <begin position="215"/>
        <end position="241"/>
    </location>
</feature>
<feature type="transmembrane region" description="Helical" evidence="7">
    <location>
        <begin position="100"/>
        <end position="122"/>
    </location>
</feature>
<feature type="compositionally biased region" description="Basic residues" evidence="6">
    <location>
        <begin position="310"/>
        <end position="324"/>
    </location>
</feature>
<comment type="subcellular location">
    <subcellularLocation>
        <location evidence="1">Membrane</location>
        <topology evidence="1">Multi-pass membrane protein</topology>
    </subcellularLocation>
</comment>
<feature type="transmembrane region" description="Helical" evidence="7">
    <location>
        <begin position="247"/>
        <end position="271"/>
    </location>
</feature>
<comment type="similarity">
    <text evidence="5">Belongs to the SAT4 family.</text>
</comment>
<name>A0ABR4M4Q7_9EURO</name>
<keyword evidence="3 7" id="KW-1133">Transmembrane helix</keyword>
<evidence type="ECO:0000256" key="2">
    <source>
        <dbReference type="ARBA" id="ARBA00022692"/>
    </source>
</evidence>
<evidence type="ECO:0000256" key="5">
    <source>
        <dbReference type="ARBA" id="ARBA00038359"/>
    </source>
</evidence>
<evidence type="ECO:0000256" key="7">
    <source>
        <dbReference type="SAM" id="Phobius"/>
    </source>
</evidence>
<evidence type="ECO:0000256" key="4">
    <source>
        <dbReference type="ARBA" id="ARBA00023136"/>
    </source>
</evidence>
<proteinExistence type="inferred from homology"/>
<dbReference type="PANTHER" id="PTHR33048:SF2">
    <property type="entry name" value="SRPK"/>
    <property type="match status" value="1"/>
</dbReference>
<evidence type="ECO:0000256" key="1">
    <source>
        <dbReference type="ARBA" id="ARBA00004141"/>
    </source>
</evidence>
<feature type="transmembrane region" description="Helical" evidence="7">
    <location>
        <begin position="134"/>
        <end position="158"/>
    </location>
</feature>
<feature type="compositionally biased region" description="Basic residues" evidence="6">
    <location>
        <begin position="355"/>
        <end position="366"/>
    </location>
</feature>
<dbReference type="GeneID" id="98147157"/>
<dbReference type="PANTHER" id="PTHR33048">
    <property type="entry name" value="PTH11-LIKE INTEGRAL MEMBRANE PROTEIN (AFU_ORTHOLOGUE AFUA_5G11245)"/>
    <property type="match status" value="1"/>
</dbReference>
<feature type="transmembrane region" description="Helical" evidence="7">
    <location>
        <begin position="178"/>
        <end position="203"/>
    </location>
</feature>
<accession>A0ABR4M4Q7</accession>
<sequence>MSKFEVEAFTLLALAVVAIGVRIAARWTTAGPKNFQLDDYLMPLAGVVYGLETGAAYCVGAWWMGLANNAMTDAQRAALNPASQEYALRVGGSKTQVLGWSLYTTLLWLLKACMAVFYSRLTAGLVNMKIRVKIAYALIAATYIAVIASILFGCHPMHKNWQIYPDPGNYCQPAVSKIDIYMTVTLNVATDIYLISIPTPILFKARLPLREKLELLILFSGGIFVMAAGILRCVLIVTAGANGAQQAGSWACRETFVAVIIGNAPMIYPLFRRIAKRAGLYMSTRSRTQSYELSDEDVKSHSGKNNRSSRGSRSRPGKRRRFRHPLSLPETQWRDGEGDDGTFTGGGDEQEMLRQHHQHQHQHHQHPMPTSRDGVSFQGYKDGSHAAVTSGSVDSAEGMDEMAGIKVVRETIIEREDCL</sequence>
<reference evidence="9 10" key="1">
    <citation type="submission" date="2024-07" db="EMBL/GenBank/DDBJ databases">
        <title>Section-level genome sequencing and comparative genomics of Aspergillus sections Usti and Cavernicolus.</title>
        <authorList>
            <consortium name="Lawrence Berkeley National Laboratory"/>
            <person name="Nybo J.L."/>
            <person name="Vesth T.C."/>
            <person name="Theobald S."/>
            <person name="Frisvad J.C."/>
            <person name="Larsen T.O."/>
            <person name="Kjaerboelling I."/>
            <person name="Rothschild-Mancinelli K."/>
            <person name="Lyhne E.K."/>
            <person name="Kogle M.E."/>
            <person name="Barry K."/>
            <person name="Clum A."/>
            <person name="Na H."/>
            <person name="Ledsgaard L."/>
            <person name="Lin J."/>
            <person name="Lipzen A."/>
            <person name="Kuo A."/>
            <person name="Riley R."/>
            <person name="Mondo S."/>
            <person name="Labutti K."/>
            <person name="Haridas S."/>
            <person name="Pangalinan J."/>
            <person name="Salamov A.A."/>
            <person name="Simmons B.A."/>
            <person name="Magnuson J.K."/>
            <person name="Chen J."/>
            <person name="Drula E."/>
            <person name="Henrissat B."/>
            <person name="Wiebenga A."/>
            <person name="Lubbers R.J."/>
            <person name="Gomes A.C."/>
            <person name="Macurrencykelacurrency M.R."/>
            <person name="Stajich J."/>
            <person name="Grigoriev I.V."/>
            <person name="Mortensen U.H."/>
            <person name="De Vries R.P."/>
            <person name="Baker S.E."/>
            <person name="Andersen M.R."/>
        </authorList>
    </citation>
    <scope>NUCLEOTIDE SEQUENCE [LARGE SCALE GENOMIC DNA]</scope>
    <source>
        <strain evidence="9 10">CBS 449.75</strain>
    </source>
</reference>
<feature type="domain" description="Rhodopsin" evidence="8">
    <location>
        <begin position="21"/>
        <end position="273"/>
    </location>
</feature>
<comment type="caution">
    <text evidence="9">The sequence shown here is derived from an EMBL/GenBank/DDBJ whole genome shotgun (WGS) entry which is preliminary data.</text>
</comment>
<evidence type="ECO:0000313" key="10">
    <source>
        <dbReference type="Proteomes" id="UP001610432"/>
    </source>
</evidence>
<gene>
    <name evidence="9" type="ORF">BJX67DRAFT_377342</name>
</gene>
<evidence type="ECO:0000313" key="9">
    <source>
        <dbReference type="EMBL" id="KAL2871584.1"/>
    </source>
</evidence>
<evidence type="ECO:0000256" key="3">
    <source>
        <dbReference type="ARBA" id="ARBA00022989"/>
    </source>
</evidence>
<organism evidence="9 10">
    <name type="scientific">Aspergillus lucknowensis</name>
    <dbReference type="NCBI Taxonomy" id="176173"/>
    <lineage>
        <taxon>Eukaryota</taxon>
        <taxon>Fungi</taxon>
        <taxon>Dikarya</taxon>
        <taxon>Ascomycota</taxon>
        <taxon>Pezizomycotina</taxon>
        <taxon>Eurotiomycetes</taxon>
        <taxon>Eurotiomycetidae</taxon>
        <taxon>Eurotiales</taxon>
        <taxon>Aspergillaceae</taxon>
        <taxon>Aspergillus</taxon>
        <taxon>Aspergillus subgen. Nidulantes</taxon>
    </lineage>
</organism>
<dbReference type="Proteomes" id="UP001610432">
    <property type="component" value="Unassembled WGS sequence"/>
</dbReference>
<dbReference type="InterPro" id="IPR052337">
    <property type="entry name" value="SAT4-like"/>
</dbReference>
<dbReference type="Pfam" id="PF20684">
    <property type="entry name" value="Fung_rhodopsin"/>
    <property type="match status" value="1"/>
</dbReference>
<keyword evidence="10" id="KW-1185">Reference proteome</keyword>
<dbReference type="InterPro" id="IPR049326">
    <property type="entry name" value="Rhodopsin_dom_fungi"/>
</dbReference>
<feature type="region of interest" description="Disordered" evidence="6">
    <location>
        <begin position="291"/>
        <end position="397"/>
    </location>
</feature>
<keyword evidence="4 7" id="KW-0472">Membrane</keyword>
<keyword evidence="2 7" id="KW-0812">Transmembrane</keyword>
<dbReference type="EMBL" id="JBFXLQ010000003">
    <property type="protein sequence ID" value="KAL2871584.1"/>
    <property type="molecule type" value="Genomic_DNA"/>
</dbReference>
<evidence type="ECO:0000259" key="8">
    <source>
        <dbReference type="Pfam" id="PF20684"/>
    </source>
</evidence>